<dbReference type="STRING" id="13333.W1PKL3"/>
<sequence length="132" mass="15220">MFRGIGLVRYFSRKRQPDLKKINPKVPYSEADAIAKDLLQVFKERGPLTVGSTWDHAKEVGINGLNSKTHMKILLKWMRGRKMLKLLCTHVGSNKKFFHTPWREKPQTDGPESPSEPIPKTSQPNSPRKRRT</sequence>
<dbReference type="EMBL" id="KI393569">
    <property type="protein sequence ID" value="ERN08181.1"/>
    <property type="molecule type" value="Genomic_DNA"/>
</dbReference>
<evidence type="ECO:0000313" key="3">
    <source>
        <dbReference type="Proteomes" id="UP000017836"/>
    </source>
</evidence>
<dbReference type="AlphaFoldDB" id="W1PKL3"/>
<dbReference type="eggNOG" id="ENOG502S14B">
    <property type="taxonomic scope" value="Eukaryota"/>
</dbReference>
<evidence type="ECO:0000256" key="1">
    <source>
        <dbReference type="SAM" id="MobiDB-lite"/>
    </source>
</evidence>
<dbReference type="HOGENOM" id="CLU_118796_2_0_1"/>
<dbReference type="PANTHER" id="PTHR35110">
    <property type="entry name" value="EXPRESSED PROTEIN"/>
    <property type="match status" value="1"/>
</dbReference>
<dbReference type="PANTHER" id="PTHR35110:SF1">
    <property type="entry name" value="EXPRESSED PROTEIN"/>
    <property type="match status" value="1"/>
</dbReference>
<dbReference type="OrthoDB" id="761792at2759"/>
<name>W1PKL3_AMBTC</name>
<dbReference type="KEGG" id="atr:18436423"/>
<dbReference type="Proteomes" id="UP000017836">
    <property type="component" value="Unassembled WGS sequence"/>
</dbReference>
<dbReference type="OMA" id="NLQTEKP"/>
<keyword evidence="3" id="KW-1185">Reference proteome</keyword>
<evidence type="ECO:0008006" key="4">
    <source>
        <dbReference type="Google" id="ProtNLM"/>
    </source>
</evidence>
<dbReference type="GO" id="GO:0003729">
    <property type="term" value="F:mRNA binding"/>
    <property type="evidence" value="ECO:0007669"/>
    <property type="project" value="EnsemblPlants"/>
</dbReference>
<proteinExistence type="predicted"/>
<evidence type="ECO:0000313" key="2">
    <source>
        <dbReference type="EMBL" id="ERN08181.1"/>
    </source>
</evidence>
<feature type="region of interest" description="Disordered" evidence="1">
    <location>
        <begin position="98"/>
        <end position="132"/>
    </location>
</feature>
<reference evidence="3" key="1">
    <citation type="journal article" date="2013" name="Science">
        <title>The Amborella genome and the evolution of flowering plants.</title>
        <authorList>
            <consortium name="Amborella Genome Project"/>
        </authorList>
    </citation>
    <scope>NUCLEOTIDE SEQUENCE [LARGE SCALE GENOMIC DNA]</scope>
</reference>
<gene>
    <name evidence="2" type="ORF">AMTR_s00018p00157490</name>
</gene>
<accession>W1PKL3</accession>
<protein>
    <recommendedName>
        <fullName evidence="4">Tumor necrosis factor receptor superfamily member 21</fullName>
    </recommendedName>
</protein>
<dbReference type="Gramene" id="ERN08181">
    <property type="protein sequence ID" value="ERN08181"/>
    <property type="gene ID" value="AMTR_s00018p00157490"/>
</dbReference>
<organism evidence="2 3">
    <name type="scientific">Amborella trichopoda</name>
    <dbReference type="NCBI Taxonomy" id="13333"/>
    <lineage>
        <taxon>Eukaryota</taxon>
        <taxon>Viridiplantae</taxon>
        <taxon>Streptophyta</taxon>
        <taxon>Embryophyta</taxon>
        <taxon>Tracheophyta</taxon>
        <taxon>Spermatophyta</taxon>
        <taxon>Magnoliopsida</taxon>
        <taxon>Amborellales</taxon>
        <taxon>Amborellaceae</taxon>
        <taxon>Amborella</taxon>
    </lineage>
</organism>